<dbReference type="SUPFAM" id="SSF81483">
    <property type="entry name" value="Bacterial photosystem II reaction centre, L and M subunits"/>
    <property type="match status" value="1"/>
</dbReference>
<feature type="transmembrane region" description="Helical" evidence="1">
    <location>
        <begin position="54"/>
        <end position="72"/>
    </location>
</feature>
<sequence length="123" mass="13796">MGFQDAFKLVFSNYANFRDRSSRGAFWYWVLASWIVSVILSMIDYGLLGASDNVGILGGIWSLAIIVPNIAIGARRLHDINRTGWWQLLALTVIGSLVLIYWFCQPGQAEANRFGPDREAGRD</sequence>
<dbReference type="InterPro" id="IPR036854">
    <property type="entry name" value="Photo_II_D1/D2_sf"/>
</dbReference>
<gene>
    <name evidence="2" type="ORF">FJU08_08920</name>
</gene>
<keyword evidence="3" id="KW-1185">Reference proteome</keyword>
<evidence type="ECO:0000313" key="3">
    <source>
        <dbReference type="Proteomes" id="UP000318801"/>
    </source>
</evidence>
<reference evidence="2 3" key="1">
    <citation type="submission" date="2019-06" db="EMBL/GenBank/DDBJ databases">
        <authorList>
            <person name="Li M."/>
        </authorList>
    </citation>
    <scope>NUCLEOTIDE SEQUENCE [LARGE SCALE GENOMIC DNA]</scope>
    <source>
        <strain evidence="2 3">BGMRC2036</strain>
    </source>
</reference>
<dbReference type="Proteomes" id="UP000318801">
    <property type="component" value="Unassembled WGS sequence"/>
</dbReference>
<dbReference type="GO" id="GO:0005886">
    <property type="term" value="C:plasma membrane"/>
    <property type="evidence" value="ECO:0007669"/>
    <property type="project" value="TreeGrafter"/>
</dbReference>
<evidence type="ECO:0000313" key="2">
    <source>
        <dbReference type="EMBL" id="TPW31143.1"/>
    </source>
</evidence>
<dbReference type="EMBL" id="VHLG01000004">
    <property type="protein sequence ID" value="TPW31143.1"/>
    <property type="molecule type" value="Genomic_DNA"/>
</dbReference>
<evidence type="ECO:0000256" key="1">
    <source>
        <dbReference type="SAM" id="Phobius"/>
    </source>
</evidence>
<dbReference type="AlphaFoldDB" id="A0A506U9T2"/>
<accession>A0A506U9T2</accession>
<keyword evidence="1" id="KW-0812">Transmembrane</keyword>
<name>A0A506U9T2_9HYPH</name>
<dbReference type="PANTHER" id="PTHR34980:SF2">
    <property type="entry name" value="INNER MEMBRANE PROTEIN YHAH-RELATED"/>
    <property type="match status" value="1"/>
</dbReference>
<dbReference type="PANTHER" id="PTHR34980">
    <property type="entry name" value="INNER MEMBRANE PROTEIN-RELATED-RELATED"/>
    <property type="match status" value="1"/>
</dbReference>
<keyword evidence="1" id="KW-1133">Transmembrane helix</keyword>
<dbReference type="Pfam" id="PF05656">
    <property type="entry name" value="DUF805"/>
    <property type="match status" value="1"/>
</dbReference>
<proteinExistence type="predicted"/>
<keyword evidence="1" id="KW-0472">Membrane</keyword>
<dbReference type="OrthoDB" id="9812349at2"/>
<comment type="caution">
    <text evidence="2">The sequence shown here is derived from an EMBL/GenBank/DDBJ whole genome shotgun (WGS) entry which is preliminary data.</text>
</comment>
<dbReference type="InterPro" id="IPR008523">
    <property type="entry name" value="DUF805"/>
</dbReference>
<dbReference type="GO" id="GO:0009772">
    <property type="term" value="P:photosynthetic electron transport in photosystem II"/>
    <property type="evidence" value="ECO:0007669"/>
    <property type="project" value="InterPro"/>
</dbReference>
<protein>
    <submittedName>
        <fullName evidence="2">DUF805 domain-containing protein</fullName>
    </submittedName>
</protein>
<feature type="transmembrane region" description="Helical" evidence="1">
    <location>
        <begin position="26"/>
        <end position="48"/>
    </location>
</feature>
<feature type="transmembrane region" description="Helical" evidence="1">
    <location>
        <begin position="84"/>
        <end position="103"/>
    </location>
</feature>
<organism evidence="2 3">
    <name type="scientific">Martelella alba</name>
    <dbReference type="NCBI Taxonomy" id="2590451"/>
    <lineage>
        <taxon>Bacteria</taxon>
        <taxon>Pseudomonadati</taxon>
        <taxon>Pseudomonadota</taxon>
        <taxon>Alphaproteobacteria</taxon>
        <taxon>Hyphomicrobiales</taxon>
        <taxon>Aurantimonadaceae</taxon>
        <taxon>Martelella</taxon>
    </lineage>
</organism>